<proteinExistence type="inferred from homology"/>
<keyword evidence="4" id="KW-0949">S-adenosyl-L-methionine</keyword>
<dbReference type="PANTHER" id="PTHR12029:SF11">
    <property type="entry name" value="METHYLTRANSFERASE TARBP1-RELATED"/>
    <property type="match status" value="1"/>
</dbReference>
<dbReference type="CDD" id="cd18091">
    <property type="entry name" value="SpoU-like_TRM3-like"/>
    <property type="match status" value="1"/>
</dbReference>
<keyword evidence="3" id="KW-0808">Transferase</keyword>
<comment type="similarity">
    <text evidence="1">Belongs to the class IV-like SAM-binding methyltransferase superfamily. RNA methyltransferase TrmH family.</text>
</comment>
<evidence type="ECO:0000256" key="5">
    <source>
        <dbReference type="ARBA" id="ARBA00022884"/>
    </source>
</evidence>
<dbReference type="OMA" id="QTARSQC"/>
<evidence type="ECO:0000256" key="8">
    <source>
        <dbReference type="ARBA" id="ARBA00093361"/>
    </source>
</evidence>
<comment type="function">
    <text evidence="8">S-adenosyl-L-methionine-dependent 2'-O-ribose methyltransferase that catalyzes the formation of 2'-O-methylguanosine at position 18 (Gm18) in a subset of tRNA. Selectively mediates Gm18 methylation of tRNAGln-TTG/CTG and tRNASer-TGA/GCT. Gm18 modification can enhance the stability of modified tRNAs.</text>
</comment>
<dbReference type="PANTHER" id="PTHR12029">
    <property type="entry name" value="RNA METHYLTRANSFERASE"/>
    <property type="match status" value="1"/>
</dbReference>
<keyword evidence="2" id="KW-0489">Methyltransferase</keyword>
<evidence type="ECO:0000313" key="14">
    <source>
        <dbReference type="Proteomes" id="UP000887568"/>
    </source>
</evidence>
<dbReference type="InterPro" id="IPR045330">
    <property type="entry name" value="TRM3/TARBP1"/>
</dbReference>
<evidence type="ECO:0000259" key="12">
    <source>
        <dbReference type="Pfam" id="PF00588"/>
    </source>
</evidence>
<name>A0A914BAB7_PATMI</name>
<dbReference type="EC" id="2.1.1.34" evidence="9"/>
<comment type="catalytic activity">
    <reaction evidence="7">
        <text>guanosine(18) in tRNA + S-adenosyl-L-methionine = 2'-O-methylguanosine(18) in tRNA + S-adenosyl-L-homocysteine + H(+)</text>
        <dbReference type="Rhea" id="RHEA:20077"/>
        <dbReference type="Rhea" id="RHEA-COMP:10190"/>
        <dbReference type="Rhea" id="RHEA-COMP:10192"/>
        <dbReference type="ChEBI" id="CHEBI:15378"/>
        <dbReference type="ChEBI" id="CHEBI:57856"/>
        <dbReference type="ChEBI" id="CHEBI:59789"/>
        <dbReference type="ChEBI" id="CHEBI:74269"/>
        <dbReference type="ChEBI" id="CHEBI:74445"/>
        <dbReference type="EC" id="2.1.1.34"/>
    </reaction>
    <physiologicalReaction direction="left-to-right" evidence="7">
        <dbReference type="Rhea" id="RHEA:20078"/>
    </physiologicalReaction>
</comment>
<evidence type="ECO:0000256" key="11">
    <source>
        <dbReference type="ARBA" id="ARBA00093656"/>
    </source>
</evidence>
<evidence type="ECO:0000256" key="2">
    <source>
        <dbReference type="ARBA" id="ARBA00022603"/>
    </source>
</evidence>
<dbReference type="Gene3D" id="3.40.1280.10">
    <property type="match status" value="1"/>
</dbReference>
<evidence type="ECO:0000256" key="4">
    <source>
        <dbReference type="ARBA" id="ARBA00022691"/>
    </source>
</evidence>
<evidence type="ECO:0000256" key="7">
    <source>
        <dbReference type="ARBA" id="ARBA00093266"/>
    </source>
</evidence>
<dbReference type="RefSeq" id="XP_038073031.1">
    <property type="nucleotide sequence ID" value="XM_038217103.1"/>
</dbReference>
<dbReference type="Proteomes" id="UP000887568">
    <property type="component" value="Unplaced"/>
</dbReference>
<dbReference type="InterPro" id="IPR001537">
    <property type="entry name" value="SpoU_MeTrfase"/>
</dbReference>
<dbReference type="Pfam" id="PF00588">
    <property type="entry name" value="SpoU_methylase"/>
    <property type="match status" value="1"/>
</dbReference>
<dbReference type="GO" id="GO:0003723">
    <property type="term" value="F:RNA binding"/>
    <property type="evidence" value="ECO:0007669"/>
    <property type="project" value="UniProtKB-KW"/>
</dbReference>
<evidence type="ECO:0000313" key="13">
    <source>
        <dbReference type="EnsemblMetazoa" id="XP_038073031.1"/>
    </source>
</evidence>
<dbReference type="FunFam" id="3.40.1280.10:FF:000010">
    <property type="entry name" value="probable methyltransferase TARBP1"/>
    <property type="match status" value="1"/>
</dbReference>
<dbReference type="EnsemblMetazoa" id="XM_038217103.1">
    <property type="protein sequence ID" value="XP_038073031.1"/>
    <property type="gene ID" value="LOC119741354"/>
</dbReference>
<accession>A0A914BAB7</accession>
<dbReference type="OrthoDB" id="241340at2759"/>
<evidence type="ECO:0000256" key="3">
    <source>
        <dbReference type="ARBA" id="ARBA00022679"/>
    </source>
</evidence>
<evidence type="ECO:0000256" key="10">
    <source>
        <dbReference type="ARBA" id="ARBA00093636"/>
    </source>
</evidence>
<organism evidence="13 14">
    <name type="scientific">Patiria miniata</name>
    <name type="common">Bat star</name>
    <name type="synonym">Asterina miniata</name>
    <dbReference type="NCBI Taxonomy" id="46514"/>
    <lineage>
        <taxon>Eukaryota</taxon>
        <taxon>Metazoa</taxon>
        <taxon>Echinodermata</taxon>
        <taxon>Eleutherozoa</taxon>
        <taxon>Asterozoa</taxon>
        <taxon>Asteroidea</taxon>
        <taxon>Valvatacea</taxon>
        <taxon>Valvatida</taxon>
        <taxon>Asterinidae</taxon>
        <taxon>Patiria</taxon>
    </lineage>
</organism>
<dbReference type="SUPFAM" id="SSF75217">
    <property type="entry name" value="alpha/beta knot"/>
    <property type="match status" value="1"/>
</dbReference>
<protein>
    <recommendedName>
        <fullName evidence="10">tRNA (guanosine(18)-2'-O)-methyltransferase TARBP1</fullName>
        <ecNumber evidence="9">2.1.1.34</ecNumber>
    </recommendedName>
    <alternativeName>
        <fullName evidence="11">TAR RNA-binding protein 1</fullName>
    </alternativeName>
</protein>
<dbReference type="InterPro" id="IPR029028">
    <property type="entry name" value="Alpha/beta_knot_MTases"/>
</dbReference>
<dbReference type="InterPro" id="IPR029026">
    <property type="entry name" value="tRNA_m1G_MTases_N"/>
</dbReference>
<keyword evidence="6" id="KW-0007">Acetylation</keyword>
<dbReference type="GO" id="GO:0141100">
    <property type="term" value="F:tRNA (guanine(18)-2'-O)-methyltransferase activity"/>
    <property type="evidence" value="ECO:0007669"/>
    <property type="project" value="UniProtKB-EC"/>
</dbReference>
<keyword evidence="14" id="KW-1185">Reference proteome</keyword>
<evidence type="ECO:0000256" key="9">
    <source>
        <dbReference type="ARBA" id="ARBA00093594"/>
    </source>
</evidence>
<reference evidence="13" key="1">
    <citation type="submission" date="2022-11" db="UniProtKB">
        <authorList>
            <consortium name="EnsemblMetazoa"/>
        </authorList>
    </citation>
    <scope>IDENTIFICATION</scope>
</reference>
<evidence type="ECO:0000256" key="1">
    <source>
        <dbReference type="ARBA" id="ARBA00007228"/>
    </source>
</evidence>
<dbReference type="GO" id="GO:0030488">
    <property type="term" value="P:tRNA methylation"/>
    <property type="evidence" value="ECO:0007669"/>
    <property type="project" value="InterPro"/>
</dbReference>
<sequence>MIKTVFHILPALSSLADDEFLEPQLFERDCPSLWSSTGKAHPVVRLYNPEKSLIQDEYRLTLAVQPSSLQASPGGSFTNSASEVCDKELNVQKKIIPWQDTVMPGFDDVIRTVGQEEKGSRRGSLVLVASLIDKAPNLGGLCRTSQIFGVSTLVVNNLRVTADKIFQTLSVTAEKWLPIIEVPVSDLASYLQAMRHKGYTLVGVEQTARSQCLTKYQFPERTLLLLGHERTGIPVELIQLLDVCVEIPQQGIIRSLNVHVSGALLVWEYTRQRLLAQSAE</sequence>
<dbReference type="GeneID" id="119741354"/>
<dbReference type="InterPro" id="IPR044748">
    <property type="entry name" value="Trm3/TARBP1_C"/>
</dbReference>
<feature type="domain" description="tRNA/rRNA methyltransferase SpoU type" evidence="12">
    <location>
        <begin position="125"/>
        <end position="266"/>
    </location>
</feature>
<dbReference type="AlphaFoldDB" id="A0A914BAB7"/>
<keyword evidence="5" id="KW-0694">RNA-binding</keyword>
<evidence type="ECO:0000256" key="6">
    <source>
        <dbReference type="ARBA" id="ARBA00022990"/>
    </source>
</evidence>